<organism evidence="2 3">
    <name type="scientific">Leucobacter manosquensis</name>
    <dbReference type="NCBI Taxonomy" id="2810611"/>
    <lineage>
        <taxon>Bacteria</taxon>
        <taxon>Bacillati</taxon>
        <taxon>Actinomycetota</taxon>
        <taxon>Actinomycetes</taxon>
        <taxon>Micrococcales</taxon>
        <taxon>Microbacteriaceae</taxon>
        <taxon>Leucobacter</taxon>
    </lineage>
</organism>
<reference evidence="2 3" key="1">
    <citation type="submission" date="2021-02" db="EMBL/GenBank/DDBJ databases">
        <title>Draft genome and description of Leucobacter sp nov strain Marseille-Q4368.</title>
        <authorList>
            <person name="Boxberger M."/>
            <person name="La Scola B."/>
        </authorList>
    </citation>
    <scope>NUCLEOTIDE SEQUENCE [LARGE SCALE GENOMIC DNA]</scope>
    <source>
        <strain evidence="2 3">Marseille-Q4368</strain>
    </source>
</reference>
<keyword evidence="3" id="KW-1185">Reference proteome</keyword>
<gene>
    <name evidence="2" type="ORF">JSQ98_09445</name>
</gene>
<feature type="transmembrane region" description="Helical" evidence="1">
    <location>
        <begin position="7"/>
        <end position="26"/>
    </location>
</feature>
<evidence type="ECO:0000313" key="3">
    <source>
        <dbReference type="Proteomes" id="UP000811492"/>
    </source>
</evidence>
<accession>A0ABS5M5D4</accession>
<comment type="caution">
    <text evidence="2">The sequence shown here is derived from an EMBL/GenBank/DDBJ whole genome shotgun (WGS) entry which is preliminary data.</text>
</comment>
<dbReference type="Pfam" id="PF18969">
    <property type="entry name" value="DUF5708"/>
    <property type="match status" value="1"/>
</dbReference>
<keyword evidence="1" id="KW-0812">Transmembrane</keyword>
<evidence type="ECO:0000256" key="1">
    <source>
        <dbReference type="SAM" id="Phobius"/>
    </source>
</evidence>
<keyword evidence="1" id="KW-0472">Membrane</keyword>
<sequence>MSKHAWALVVGVVMIVGGLVIFFAFLDVETPVVGLRQVGLVLAVLGVIEIVATTWSMVGSRRTRD</sequence>
<proteinExistence type="predicted"/>
<dbReference type="RefSeq" id="WP_211649434.1">
    <property type="nucleotide sequence ID" value="NZ_JAFEVO010000001.1"/>
</dbReference>
<dbReference type="InterPro" id="IPR043762">
    <property type="entry name" value="DUF5708"/>
</dbReference>
<dbReference type="EMBL" id="JAFEVO010000001">
    <property type="protein sequence ID" value="MBS3182414.1"/>
    <property type="molecule type" value="Genomic_DNA"/>
</dbReference>
<name>A0ABS5M5D4_9MICO</name>
<keyword evidence="1" id="KW-1133">Transmembrane helix</keyword>
<protein>
    <submittedName>
        <fullName evidence="2">Uncharacterized protein</fullName>
    </submittedName>
</protein>
<dbReference type="Proteomes" id="UP000811492">
    <property type="component" value="Unassembled WGS sequence"/>
</dbReference>
<evidence type="ECO:0000313" key="2">
    <source>
        <dbReference type="EMBL" id="MBS3182414.1"/>
    </source>
</evidence>
<feature type="transmembrane region" description="Helical" evidence="1">
    <location>
        <begin position="38"/>
        <end position="58"/>
    </location>
</feature>